<evidence type="ECO:0000259" key="1">
    <source>
        <dbReference type="Pfam" id="PF00534"/>
    </source>
</evidence>
<dbReference type="RefSeq" id="WP_229906156.1">
    <property type="nucleotide sequence ID" value="NZ_JBHLTW010000009.1"/>
</dbReference>
<dbReference type="SUPFAM" id="SSF53756">
    <property type="entry name" value="UDP-Glycosyltransferase/glycogen phosphorylase"/>
    <property type="match status" value="1"/>
</dbReference>
<dbReference type="Proteomes" id="UP001589830">
    <property type="component" value="Unassembled WGS sequence"/>
</dbReference>
<dbReference type="InterPro" id="IPR050194">
    <property type="entry name" value="Glycosyltransferase_grp1"/>
</dbReference>
<dbReference type="InterPro" id="IPR001296">
    <property type="entry name" value="Glyco_trans_1"/>
</dbReference>
<accession>A0ABV6PZ66</accession>
<evidence type="ECO:0000313" key="3">
    <source>
        <dbReference type="Proteomes" id="UP001589830"/>
    </source>
</evidence>
<organism evidence="2 3">
    <name type="scientific">Thermus composti</name>
    <dbReference type="NCBI Taxonomy" id="532059"/>
    <lineage>
        <taxon>Bacteria</taxon>
        <taxon>Thermotogati</taxon>
        <taxon>Deinococcota</taxon>
        <taxon>Deinococci</taxon>
        <taxon>Thermales</taxon>
        <taxon>Thermaceae</taxon>
        <taxon>Thermus</taxon>
    </lineage>
</organism>
<keyword evidence="3" id="KW-1185">Reference proteome</keyword>
<comment type="caution">
    <text evidence="2">The sequence shown here is derived from an EMBL/GenBank/DDBJ whole genome shotgun (WGS) entry which is preliminary data.</text>
</comment>
<dbReference type="GO" id="GO:0016757">
    <property type="term" value="F:glycosyltransferase activity"/>
    <property type="evidence" value="ECO:0007669"/>
    <property type="project" value="UniProtKB-KW"/>
</dbReference>
<gene>
    <name evidence="2" type="ORF">ACFFFP_03020</name>
</gene>
<dbReference type="CDD" id="cd03801">
    <property type="entry name" value="GT4_PimA-like"/>
    <property type="match status" value="1"/>
</dbReference>
<dbReference type="Gene3D" id="3.40.50.2000">
    <property type="entry name" value="Glycogen Phosphorylase B"/>
    <property type="match status" value="2"/>
</dbReference>
<protein>
    <submittedName>
        <fullName evidence="2">Glycosyltransferase family 4 protein</fullName>
        <ecNumber evidence="2">2.4.-.-</ecNumber>
    </submittedName>
</protein>
<reference evidence="2 3" key="1">
    <citation type="submission" date="2024-09" db="EMBL/GenBank/DDBJ databases">
        <authorList>
            <person name="Sun Q."/>
            <person name="Mori K."/>
        </authorList>
    </citation>
    <scope>NUCLEOTIDE SEQUENCE [LARGE SCALE GENOMIC DNA]</scope>
    <source>
        <strain evidence="2 3">NCAIM B.02340</strain>
    </source>
</reference>
<dbReference type="PANTHER" id="PTHR45947:SF3">
    <property type="entry name" value="SULFOQUINOVOSYL TRANSFERASE SQD2"/>
    <property type="match status" value="1"/>
</dbReference>
<dbReference type="PANTHER" id="PTHR45947">
    <property type="entry name" value="SULFOQUINOVOSYL TRANSFERASE SQD2"/>
    <property type="match status" value="1"/>
</dbReference>
<keyword evidence="2" id="KW-0808">Transferase</keyword>
<dbReference type="Pfam" id="PF00534">
    <property type="entry name" value="Glycos_transf_1"/>
    <property type="match status" value="1"/>
</dbReference>
<evidence type="ECO:0000313" key="2">
    <source>
        <dbReference type="EMBL" id="MFC0595151.1"/>
    </source>
</evidence>
<dbReference type="EC" id="2.4.-.-" evidence="2"/>
<sequence length="414" mass="46856">MARDFRVILVGHAISPIRGSEPGVTWNWAWELSQHVPVEVFAFPQYRKEVEEHLAENPNPRLKIRWVTLRGFDPWRPEKGERGIRLHYLLWLREAYKVIRELTASTDGPVVVHHVSWGSVSAPPSIPQGLAAVWGPVGGGQAAPWAFRGFFGREWLGEAVRAFRVKALPYLPWWRQGVASVSRILVTNRETEVLLRKAGARNVLPFLDCGTPKGFGLSKPPNPKGERVSPLRLLWAGRLEARKALPLALRALARLQVPVELWVAGDGPLRADWEAEARRLGLEDRVRFFGRVPWVQMQELFRSTDAFIFTSLRDSFGCVVLEAMAFGLPVIVPDHQGVGTFVPNEAGIKVPVTTPEDTIGGFARAIEHMALDQEARNRMALAAWRFAQEERWDKRAERMLNIYEELLHDAHCHL</sequence>
<keyword evidence="2" id="KW-0328">Glycosyltransferase</keyword>
<dbReference type="EMBL" id="JBHLTW010000009">
    <property type="protein sequence ID" value="MFC0595151.1"/>
    <property type="molecule type" value="Genomic_DNA"/>
</dbReference>
<name>A0ABV6PZ66_9DEIN</name>
<feature type="domain" description="Glycosyl transferase family 1" evidence="1">
    <location>
        <begin position="229"/>
        <end position="380"/>
    </location>
</feature>
<proteinExistence type="predicted"/>